<protein>
    <submittedName>
        <fullName evidence="2">Probable RNA-directed DNA polymerase from transposon BS</fullName>
    </submittedName>
</protein>
<accession>A0A4C1VJM2</accession>
<reference evidence="2 3" key="1">
    <citation type="journal article" date="2019" name="Commun. Biol.">
        <title>The bagworm genome reveals a unique fibroin gene that provides high tensile strength.</title>
        <authorList>
            <person name="Kono N."/>
            <person name="Nakamura H."/>
            <person name="Ohtoshi R."/>
            <person name="Tomita M."/>
            <person name="Numata K."/>
            <person name="Arakawa K."/>
        </authorList>
    </citation>
    <scope>NUCLEOTIDE SEQUENCE [LARGE SCALE GENOMIC DNA]</scope>
</reference>
<name>A0A4C1VJM2_EUMVA</name>
<dbReference type="InterPro" id="IPR000477">
    <property type="entry name" value="RT_dom"/>
</dbReference>
<dbReference type="AlphaFoldDB" id="A0A4C1VJM2"/>
<dbReference type="OrthoDB" id="7468774at2759"/>
<proteinExistence type="predicted"/>
<dbReference type="GO" id="GO:0003964">
    <property type="term" value="F:RNA-directed DNA polymerase activity"/>
    <property type="evidence" value="ECO:0007669"/>
    <property type="project" value="UniProtKB-KW"/>
</dbReference>
<organism evidence="2 3">
    <name type="scientific">Eumeta variegata</name>
    <name type="common">Bagworm moth</name>
    <name type="synonym">Eumeta japonica</name>
    <dbReference type="NCBI Taxonomy" id="151549"/>
    <lineage>
        <taxon>Eukaryota</taxon>
        <taxon>Metazoa</taxon>
        <taxon>Ecdysozoa</taxon>
        <taxon>Arthropoda</taxon>
        <taxon>Hexapoda</taxon>
        <taxon>Insecta</taxon>
        <taxon>Pterygota</taxon>
        <taxon>Neoptera</taxon>
        <taxon>Endopterygota</taxon>
        <taxon>Lepidoptera</taxon>
        <taxon>Glossata</taxon>
        <taxon>Ditrysia</taxon>
        <taxon>Tineoidea</taxon>
        <taxon>Psychidae</taxon>
        <taxon>Oiketicinae</taxon>
        <taxon>Eumeta</taxon>
    </lineage>
</organism>
<dbReference type="STRING" id="151549.A0A4C1VJM2"/>
<keyword evidence="2" id="KW-0808">Transferase</keyword>
<dbReference type="EMBL" id="BGZK01000361">
    <property type="protein sequence ID" value="GBP39186.1"/>
    <property type="molecule type" value="Genomic_DNA"/>
</dbReference>
<evidence type="ECO:0000259" key="1">
    <source>
        <dbReference type="PROSITE" id="PS50878"/>
    </source>
</evidence>
<dbReference type="Proteomes" id="UP000299102">
    <property type="component" value="Unassembled WGS sequence"/>
</dbReference>
<dbReference type="Pfam" id="PF00078">
    <property type="entry name" value="RVT_1"/>
    <property type="match status" value="1"/>
</dbReference>
<keyword evidence="3" id="KW-1185">Reference proteome</keyword>
<keyword evidence="2" id="KW-0695">RNA-directed DNA polymerase</keyword>
<evidence type="ECO:0000313" key="2">
    <source>
        <dbReference type="EMBL" id="GBP39186.1"/>
    </source>
</evidence>
<sequence>MAVLLDVEKAFDRVWHGGLIQKLLDTSLPPALTISAPCLIRAGVPQGSCLSPELYAMYTYDIPTLRGYLEDWEDDVMLALYADDSTYFASS</sequence>
<keyword evidence="2" id="KW-0548">Nucleotidyltransferase</keyword>
<dbReference type="PROSITE" id="PS50878">
    <property type="entry name" value="RT_POL"/>
    <property type="match status" value="1"/>
</dbReference>
<feature type="domain" description="Reverse transcriptase" evidence="1">
    <location>
        <begin position="1"/>
        <end position="91"/>
    </location>
</feature>
<gene>
    <name evidence="2" type="primary">RTase</name>
    <name evidence="2" type="ORF">EVAR_26972_1</name>
</gene>
<evidence type="ECO:0000313" key="3">
    <source>
        <dbReference type="Proteomes" id="UP000299102"/>
    </source>
</evidence>
<comment type="caution">
    <text evidence="2">The sequence shown here is derived from an EMBL/GenBank/DDBJ whole genome shotgun (WGS) entry which is preliminary data.</text>
</comment>